<keyword evidence="6 7" id="KW-0472">Membrane</keyword>
<feature type="domain" description="ABC transmembrane type-1" evidence="8">
    <location>
        <begin position="69"/>
        <end position="293"/>
    </location>
</feature>
<protein>
    <submittedName>
        <fullName evidence="9">Multiple sugar transport system permease protein</fullName>
    </submittedName>
</protein>
<evidence type="ECO:0000256" key="5">
    <source>
        <dbReference type="ARBA" id="ARBA00022989"/>
    </source>
</evidence>
<evidence type="ECO:0000313" key="10">
    <source>
        <dbReference type="Proteomes" id="UP000587760"/>
    </source>
</evidence>
<feature type="transmembrane region" description="Helical" evidence="7">
    <location>
        <begin position="220"/>
        <end position="240"/>
    </location>
</feature>
<evidence type="ECO:0000256" key="1">
    <source>
        <dbReference type="ARBA" id="ARBA00004651"/>
    </source>
</evidence>
<evidence type="ECO:0000313" key="9">
    <source>
        <dbReference type="EMBL" id="MBB6481121.1"/>
    </source>
</evidence>
<reference evidence="9 10" key="1">
    <citation type="submission" date="2020-08" db="EMBL/GenBank/DDBJ databases">
        <title>Genomic Encyclopedia of Type Strains, Phase IV (KMG-IV): sequencing the most valuable type-strain genomes for metagenomic binning, comparative biology and taxonomic classification.</title>
        <authorList>
            <person name="Goeker M."/>
        </authorList>
    </citation>
    <scope>NUCLEOTIDE SEQUENCE [LARGE SCALE GENOMIC DNA]</scope>
    <source>
        <strain evidence="9 10">DSM 2461</strain>
    </source>
</reference>
<dbReference type="PANTHER" id="PTHR43227:SF3">
    <property type="entry name" value="BINDING-PROTEIN-DEPENDENT TRANSPORT SYSTEMS INNER MEMBRANE COMPONENT"/>
    <property type="match status" value="1"/>
</dbReference>
<evidence type="ECO:0000256" key="2">
    <source>
        <dbReference type="ARBA" id="ARBA00022448"/>
    </source>
</evidence>
<name>A0A841RCK0_9SPIO</name>
<sequence length="304" mass="34492">MKRDNKMTVIFLTPALLSFCLVFLYPTIRTLFMSFFYVRTVTDNLGKWEFVGIGNYIKLFSSPMFRQSLVNIFNIWFWGGIAVFLVALVFSVILTSGYKGKSFYRAAIYLPNVVSAVAMATMWIQYAFSSKYGLFHSVFTFLGLEKAAAFQWTSPDNQFFAMTLAYCFGMVGYYVLIFMAGIEKIPVDYFEAARLEGANLFKQFTKITMPLMRGVIKSSIVMWSVTSIAFFIWSMMFSPLDPDVGTITPMVYMYNLVFGRNLTPTDPRLLNAGAGAAVGVLMTLMIIGVFGLVNFLIRDKKLQY</sequence>
<evidence type="ECO:0000256" key="4">
    <source>
        <dbReference type="ARBA" id="ARBA00022692"/>
    </source>
</evidence>
<evidence type="ECO:0000256" key="7">
    <source>
        <dbReference type="SAM" id="Phobius"/>
    </source>
</evidence>
<keyword evidence="2" id="KW-0813">Transport</keyword>
<feature type="transmembrane region" description="Helical" evidence="7">
    <location>
        <begin position="272"/>
        <end position="297"/>
    </location>
</feature>
<dbReference type="AlphaFoldDB" id="A0A841RCK0"/>
<gene>
    <name evidence="9" type="ORF">HNR50_002794</name>
</gene>
<dbReference type="SUPFAM" id="SSF161098">
    <property type="entry name" value="MetI-like"/>
    <property type="match status" value="1"/>
</dbReference>
<evidence type="ECO:0000256" key="6">
    <source>
        <dbReference type="ARBA" id="ARBA00023136"/>
    </source>
</evidence>
<comment type="caution">
    <text evidence="9">The sequence shown here is derived from an EMBL/GenBank/DDBJ whole genome shotgun (WGS) entry which is preliminary data.</text>
</comment>
<dbReference type="GO" id="GO:0055085">
    <property type="term" value="P:transmembrane transport"/>
    <property type="evidence" value="ECO:0007669"/>
    <property type="project" value="InterPro"/>
</dbReference>
<dbReference type="PROSITE" id="PS50928">
    <property type="entry name" value="ABC_TM1"/>
    <property type="match status" value="1"/>
</dbReference>
<accession>A0A841RCK0</accession>
<feature type="transmembrane region" description="Helical" evidence="7">
    <location>
        <begin position="106"/>
        <end position="128"/>
    </location>
</feature>
<dbReference type="InterPro" id="IPR000515">
    <property type="entry name" value="MetI-like"/>
</dbReference>
<dbReference type="InterPro" id="IPR035906">
    <property type="entry name" value="MetI-like_sf"/>
</dbReference>
<keyword evidence="10" id="KW-1185">Reference proteome</keyword>
<dbReference type="Proteomes" id="UP000587760">
    <property type="component" value="Unassembled WGS sequence"/>
</dbReference>
<feature type="transmembrane region" description="Helical" evidence="7">
    <location>
        <begin position="75"/>
        <end position="94"/>
    </location>
</feature>
<dbReference type="InterPro" id="IPR050809">
    <property type="entry name" value="UgpAE/MalFG_permease"/>
</dbReference>
<dbReference type="EMBL" id="JACHGJ010000005">
    <property type="protein sequence ID" value="MBB6481121.1"/>
    <property type="molecule type" value="Genomic_DNA"/>
</dbReference>
<dbReference type="Gene3D" id="1.10.3720.10">
    <property type="entry name" value="MetI-like"/>
    <property type="match status" value="1"/>
</dbReference>
<dbReference type="PANTHER" id="PTHR43227">
    <property type="entry name" value="BLL4140 PROTEIN"/>
    <property type="match status" value="1"/>
</dbReference>
<evidence type="ECO:0000259" key="8">
    <source>
        <dbReference type="PROSITE" id="PS50928"/>
    </source>
</evidence>
<dbReference type="GO" id="GO:0005886">
    <property type="term" value="C:plasma membrane"/>
    <property type="evidence" value="ECO:0007669"/>
    <property type="project" value="UniProtKB-SubCell"/>
</dbReference>
<keyword evidence="4 7" id="KW-0812">Transmembrane</keyword>
<organism evidence="9 10">
    <name type="scientific">Spirochaeta isovalerica</name>
    <dbReference type="NCBI Taxonomy" id="150"/>
    <lineage>
        <taxon>Bacteria</taxon>
        <taxon>Pseudomonadati</taxon>
        <taxon>Spirochaetota</taxon>
        <taxon>Spirochaetia</taxon>
        <taxon>Spirochaetales</taxon>
        <taxon>Spirochaetaceae</taxon>
        <taxon>Spirochaeta</taxon>
    </lineage>
</organism>
<comment type="subcellular location">
    <subcellularLocation>
        <location evidence="1">Cell membrane</location>
        <topology evidence="1">Multi-pass membrane protein</topology>
    </subcellularLocation>
</comment>
<keyword evidence="3" id="KW-1003">Cell membrane</keyword>
<dbReference type="CDD" id="cd06261">
    <property type="entry name" value="TM_PBP2"/>
    <property type="match status" value="1"/>
</dbReference>
<proteinExistence type="predicted"/>
<keyword evidence="5 7" id="KW-1133">Transmembrane helix</keyword>
<feature type="transmembrane region" description="Helical" evidence="7">
    <location>
        <begin position="159"/>
        <end position="182"/>
    </location>
</feature>
<evidence type="ECO:0000256" key="3">
    <source>
        <dbReference type="ARBA" id="ARBA00022475"/>
    </source>
</evidence>
<feature type="transmembrane region" description="Helical" evidence="7">
    <location>
        <begin position="7"/>
        <end position="28"/>
    </location>
</feature>
<keyword evidence="9" id="KW-0762">Sugar transport</keyword>
<dbReference type="RefSeq" id="WP_184747366.1">
    <property type="nucleotide sequence ID" value="NZ_JACHGJ010000005.1"/>
</dbReference>